<evidence type="ECO:0000259" key="1">
    <source>
        <dbReference type="Pfam" id="PF00308"/>
    </source>
</evidence>
<accession>A0A385YVW7</accession>
<dbReference type="Pfam" id="PF00308">
    <property type="entry name" value="Bac_DnaA"/>
    <property type="match status" value="1"/>
</dbReference>
<dbReference type="KEGG" id="paek:D3873_07080"/>
<dbReference type="InterPro" id="IPR013317">
    <property type="entry name" value="DnaA_dom"/>
</dbReference>
<reference evidence="3" key="1">
    <citation type="submission" date="2018-09" db="EMBL/GenBank/DDBJ databases">
        <authorList>
            <person name="Zhu H."/>
        </authorList>
    </citation>
    <scope>NUCLEOTIDE SEQUENCE [LARGE SCALE GENOMIC DNA]</scope>
    <source>
        <strain evidence="3">K2R23-3</strain>
    </source>
</reference>
<dbReference type="EMBL" id="CP032418">
    <property type="protein sequence ID" value="AYC29663.1"/>
    <property type="molecule type" value="Genomic_DNA"/>
</dbReference>
<dbReference type="OrthoDB" id="2052561at2"/>
<dbReference type="GO" id="GO:0005524">
    <property type="term" value="F:ATP binding"/>
    <property type="evidence" value="ECO:0007669"/>
    <property type="project" value="InterPro"/>
</dbReference>
<protein>
    <recommendedName>
        <fullName evidence="1">Chromosomal replication initiator protein DnaA ATPAse domain-containing protein</fullName>
    </recommendedName>
</protein>
<evidence type="ECO:0000313" key="3">
    <source>
        <dbReference type="Proteomes" id="UP000265725"/>
    </source>
</evidence>
<dbReference type="PANTHER" id="PTHR30050">
    <property type="entry name" value="CHROMOSOMAL REPLICATION INITIATOR PROTEIN DNAA"/>
    <property type="match status" value="1"/>
</dbReference>
<dbReference type="PANTHER" id="PTHR30050:SF4">
    <property type="entry name" value="ATP-BINDING PROTEIN RV3427C IN INSERTION SEQUENCE-RELATED"/>
    <property type="match status" value="1"/>
</dbReference>
<organism evidence="2 3">
    <name type="scientific">Paenisporosarcina cavernae</name>
    <dbReference type="NCBI Taxonomy" id="2320858"/>
    <lineage>
        <taxon>Bacteria</taxon>
        <taxon>Bacillati</taxon>
        <taxon>Bacillota</taxon>
        <taxon>Bacilli</taxon>
        <taxon>Bacillales</taxon>
        <taxon>Caryophanaceae</taxon>
        <taxon>Paenisporosarcina</taxon>
    </lineage>
</organism>
<keyword evidence="3" id="KW-1185">Reference proteome</keyword>
<evidence type="ECO:0000313" key="2">
    <source>
        <dbReference type="EMBL" id="AYC29663.1"/>
    </source>
</evidence>
<feature type="domain" description="Chromosomal replication initiator protein DnaA ATPAse" evidence="1">
    <location>
        <begin position="115"/>
        <end position="272"/>
    </location>
</feature>
<dbReference type="InterPro" id="IPR027417">
    <property type="entry name" value="P-loop_NTPase"/>
</dbReference>
<dbReference type="Proteomes" id="UP000265725">
    <property type="component" value="Chromosome"/>
</dbReference>
<dbReference type="SUPFAM" id="SSF52540">
    <property type="entry name" value="P-loop containing nucleoside triphosphate hydrolases"/>
    <property type="match status" value="1"/>
</dbReference>
<sequence length="298" mass="33662">MITSSQRGETIVLEKIDSTVSKKLQELKTNLVFHSETCDKHEIRAHGNVVSNPVQMMVIDGQVVCPRCELENESLKVANALKQEHEERLKNIFTSRSVVTDETLLKASFATYTRNLVEDSEEKLNKSLAEKYAQDYLDGKIFNLIFQGKQGTGKSHLSYSILREVNEKSKGTSCVFVEWAVVIQSIRDSYKYRDQQDDESYYIDLLSKVDLLVIDDLGSETGATDTEKTATDFVHRVLKLVGTARQSKSTIVTTNLSGEQLVKMYDSKTISRLLKNPEYIMFTNAPDKRIAKDKGVTS</sequence>
<name>A0A385YVW7_9BACL</name>
<dbReference type="Gene3D" id="3.40.50.300">
    <property type="entry name" value="P-loop containing nucleotide triphosphate hydrolases"/>
    <property type="match status" value="1"/>
</dbReference>
<dbReference type="GO" id="GO:0006260">
    <property type="term" value="P:DNA replication"/>
    <property type="evidence" value="ECO:0007669"/>
    <property type="project" value="TreeGrafter"/>
</dbReference>
<dbReference type="AlphaFoldDB" id="A0A385YVW7"/>
<proteinExistence type="predicted"/>
<gene>
    <name evidence="2" type="ORF">D3873_07080</name>
</gene>